<dbReference type="Proteomes" id="UP000198779">
    <property type="component" value="Unassembled WGS sequence"/>
</dbReference>
<dbReference type="EMBL" id="FNCQ01000011">
    <property type="protein sequence ID" value="SDG87260.1"/>
    <property type="molecule type" value="Genomic_DNA"/>
</dbReference>
<feature type="signal peptide" evidence="1">
    <location>
        <begin position="1"/>
        <end position="20"/>
    </location>
</feature>
<protein>
    <submittedName>
        <fullName evidence="2">Uncharacterized protein</fullName>
    </submittedName>
</protein>
<accession>A0A1G7XU47</accession>
<keyword evidence="1" id="KW-0732">Signal</keyword>
<sequence>MKKIFLSALFLLSLSQALSAQEIYAEIRRSAQAKVSDTSADMLVRQFSMFKLEALNYLAIKMKEEFPDSTAELLDKEALSLNVFITNYTRSLVESRTMPANHQKKIIRAYMDASYSNPLFNDNDTEMVLAYFNDANSLTRFSLDTDWRRAVLAAKAALEKIK</sequence>
<name>A0A1G7XU47_9BACT</name>
<feature type="chain" id="PRO_5011597514" evidence="1">
    <location>
        <begin position="21"/>
        <end position="162"/>
    </location>
</feature>
<dbReference type="AlphaFoldDB" id="A0A1G7XU47"/>
<dbReference type="RefSeq" id="WP_091818187.1">
    <property type="nucleotide sequence ID" value="NZ_FNCQ01000011.1"/>
</dbReference>
<gene>
    <name evidence="2" type="ORF">SAMN04487901_11172</name>
</gene>
<reference evidence="3" key="1">
    <citation type="submission" date="2016-10" db="EMBL/GenBank/DDBJ databases">
        <authorList>
            <person name="Varghese N."/>
            <person name="Submissions S."/>
        </authorList>
    </citation>
    <scope>NUCLEOTIDE SEQUENCE [LARGE SCALE GENOMIC DNA]</scope>
    <source>
        <strain evidence="3">BP1-148</strain>
    </source>
</reference>
<proteinExistence type="predicted"/>
<evidence type="ECO:0000313" key="3">
    <source>
        <dbReference type="Proteomes" id="UP000198779"/>
    </source>
</evidence>
<organism evidence="2 3">
    <name type="scientific">Prevotella communis</name>
    <dbReference type="NCBI Taxonomy" id="2913614"/>
    <lineage>
        <taxon>Bacteria</taxon>
        <taxon>Pseudomonadati</taxon>
        <taxon>Bacteroidota</taxon>
        <taxon>Bacteroidia</taxon>
        <taxon>Bacteroidales</taxon>
        <taxon>Prevotellaceae</taxon>
        <taxon>Prevotella</taxon>
    </lineage>
</organism>
<evidence type="ECO:0000313" key="2">
    <source>
        <dbReference type="EMBL" id="SDG87260.1"/>
    </source>
</evidence>
<keyword evidence="3" id="KW-1185">Reference proteome</keyword>
<evidence type="ECO:0000256" key="1">
    <source>
        <dbReference type="SAM" id="SignalP"/>
    </source>
</evidence>
<dbReference type="STRING" id="645274.SAMN04487901_11172"/>